<reference evidence="1 2" key="1">
    <citation type="submission" date="2021-06" db="EMBL/GenBank/DDBJ databases">
        <title>Caerostris extrusa draft genome.</title>
        <authorList>
            <person name="Kono N."/>
            <person name="Arakawa K."/>
        </authorList>
    </citation>
    <scope>NUCLEOTIDE SEQUENCE [LARGE SCALE GENOMIC DNA]</scope>
</reference>
<dbReference type="Proteomes" id="UP001054945">
    <property type="component" value="Unassembled WGS sequence"/>
</dbReference>
<proteinExistence type="predicted"/>
<organism evidence="1 2">
    <name type="scientific">Caerostris extrusa</name>
    <name type="common">Bark spider</name>
    <name type="synonym">Caerostris bankana</name>
    <dbReference type="NCBI Taxonomy" id="172846"/>
    <lineage>
        <taxon>Eukaryota</taxon>
        <taxon>Metazoa</taxon>
        <taxon>Ecdysozoa</taxon>
        <taxon>Arthropoda</taxon>
        <taxon>Chelicerata</taxon>
        <taxon>Arachnida</taxon>
        <taxon>Araneae</taxon>
        <taxon>Araneomorphae</taxon>
        <taxon>Entelegynae</taxon>
        <taxon>Araneoidea</taxon>
        <taxon>Araneidae</taxon>
        <taxon>Caerostris</taxon>
    </lineage>
</organism>
<protein>
    <submittedName>
        <fullName evidence="1">Uncharacterized protein</fullName>
    </submittedName>
</protein>
<evidence type="ECO:0000313" key="1">
    <source>
        <dbReference type="EMBL" id="GIY94107.1"/>
    </source>
</evidence>
<name>A0AAV4XG81_CAEEX</name>
<dbReference type="EMBL" id="BPLR01000352">
    <property type="protein sequence ID" value="GIY94107.1"/>
    <property type="molecule type" value="Genomic_DNA"/>
</dbReference>
<sequence length="102" mass="11042">MEKALQCVSDEKAFENKVCFFFSFSSTVKGSSTRTEKAQNLRDGLASLALVATSIDEMFMYNGSGNLRAGEGAFFFNAFSGNAEGLLNLHLYVSIMSVGNGF</sequence>
<comment type="caution">
    <text evidence="1">The sequence shown here is derived from an EMBL/GenBank/DDBJ whole genome shotgun (WGS) entry which is preliminary data.</text>
</comment>
<evidence type="ECO:0000313" key="2">
    <source>
        <dbReference type="Proteomes" id="UP001054945"/>
    </source>
</evidence>
<gene>
    <name evidence="1" type="ORF">CEXT_172371</name>
</gene>
<accession>A0AAV4XG81</accession>
<dbReference type="AlphaFoldDB" id="A0AAV4XG81"/>
<keyword evidence="2" id="KW-1185">Reference proteome</keyword>